<dbReference type="RefSeq" id="WP_155416570.1">
    <property type="nucleotide sequence ID" value="NZ_CADFFA010000001.1"/>
</dbReference>
<evidence type="ECO:0000313" key="1">
    <source>
        <dbReference type="EMBL" id="MDN7794644.1"/>
    </source>
</evidence>
<dbReference type="EMBL" id="JAUJRV010000003">
    <property type="protein sequence ID" value="MDN7794644.1"/>
    <property type="molecule type" value="Genomic_DNA"/>
</dbReference>
<reference evidence="1" key="1">
    <citation type="submission" date="2023-07" db="EMBL/GenBank/DDBJ databases">
        <title>A collection of bacterial strains from the Burkholderia cepacia Research Laboratory and Repository.</title>
        <authorList>
            <person name="Lipuma J."/>
            <person name="Spilker T."/>
            <person name="Caverly L."/>
        </authorList>
    </citation>
    <scope>NUCLEOTIDE SEQUENCE</scope>
    <source>
        <strain evidence="1">AU44268</strain>
    </source>
</reference>
<protein>
    <submittedName>
        <fullName evidence="1">Uncharacterized protein</fullName>
    </submittedName>
</protein>
<name>A0AAW7SXY2_BURVI</name>
<comment type="caution">
    <text evidence="1">The sequence shown here is derived from an EMBL/GenBank/DDBJ whole genome shotgun (WGS) entry which is preliminary data.</text>
</comment>
<evidence type="ECO:0000313" key="2">
    <source>
        <dbReference type="Proteomes" id="UP001171620"/>
    </source>
</evidence>
<organism evidence="1 2">
    <name type="scientific">Burkholderia vietnamiensis</name>
    <dbReference type="NCBI Taxonomy" id="60552"/>
    <lineage>
        <taxon>Bacteria</taxon>
        <taxon>Pseudomonadati</taxon>
        <taxon>Pseudomonadota</taxon>
        <taxon>Betaproteobacteria</taxon>
        <taxon>Burkholderiales</taxon>
        <taxon>Burkholderiaceae</taxon>
        <taxon>Burkholderia</taxon>
        <taxon>Burkholderia cepacia complex</taxon>
    </lineage>
</organism>
<sequence length="149" mass="16830">MQKLEESFVACIKRIGVHTAQATARDPFFIYMDFQISRLTASPNPAGRFAGIEHHAALHGALWEKPTGLRIVAGFVGPRRSPPARMDRRGAYRHRCVGRPFTEATTDEQCCRAVHGNAADRRHDLSVLSLVSVPSEARRRENRLQWRPM</sequence>
<dbReference type="Proteomes" id="UP001171620">
    <property type="component" value="Unassembled WGS sequence"/>
</dbReference>
<gene>
    <name evidence="1" type="ORF">QZM33_06645</name>
</gene>
<dbReference type="AlphaFoldDB" id="A0AAW7SXY2"/>
<proteinExistence type="predicted"/>
<accession>A0AAW7SXY2</accession>